<evidence type="ECO:0008006" key="7">
    <source>
        <dbReference type="Google" id="ProtNLM"/>
    </source>
</evidence>
<feature type="repeat" description="ANK" evidence="3">
    <location>
        <begin position="726"/>
        <end position="758"/>
    </location>
</feature>
<feature type="compositionally biased region" description="Acidic residues" evidence="4">
    <location>
        <begin position="202"/>
        <end position="214"/>
    </location>
</feature>
<evidence type="ECO:0000256" key="1">
    <source>
        <dbReference type="ARBA" id="ARBA00022737"/>
    </source>
</evidence>
<feature type="repeat" description="ANK" evidence="3">
    <location>
        <begin position="759"/>
        <end position="791"/>
    </location>
</feature>
<feature type="region of interest" description="Disordered" evidence="4">
    <location>
        <begin position="192"/>
        <end position="225"/>
    </location>
</feature>
<dbReference type="PANTHER" id="PTHR24203">
    <property type="entry name" value="ANKYRIN REPEAT FAMILY PROTEIN"/>
    <property type="match status" value="1"/>
</dbReference>
<dbReference type="InterPro" id="IPR036770">
    <property type="entry name" value="Ankyrin_rpt-contain_sf"/>
</dbReference>
<dbReference type="Pfam" id="PF12796">
    <property type="entry name" value="Ank_2"/>
    <property type="match status" value="1"/>
</dbReference>
<comment type="caution">
    <text evidence="5">The sequence shown here is derived from an EMBL/GenBank/DDBJ whole genome shotgun (WGS) entry which is preliminary data.</text>
</comment>
<organism evidence="5 6">
    <name type="scientific">Kingdonia uniflora</name>
    <dbReference type="NCBI Taxonomy" id="39325"/>
    <lineage>
        <taxon>Eukaryota</taxon>
        <taxon>Viridiplantae</taxon>
        <taxon>Streptophyta</taxon>
        <taxon>Embryophyta</taxon>
        <taxon>Tracheophyta</taxon>
        <taxon>Spermatophyta</taxon>
        <taxon>Magnoliopsida</taxon>
        <taxon>Ranunculales</taxon>
        <taxon>Circaeasteraceae</taxon>
        <taxon>Kingdonia</taxon>
    </lineage>
</organism>
<feature type="region of interest" description="Disordered" evidence="4">
    <location>
        <begin position="27"/>
        <end position="83"/>
    </location>
</feature>
<evidence type="ECO:0000256" key="2">
    <source>
        <dbReference type="ARBA" id="ARBA00023043"/>
    </source>
</evidence>
<dbReference type="EMBL" id="JACGCM010002017">
    <property type="protein sequence ID" value="KAF6146080.1"/>
    <property type="molecule type" value="Genomic_DNA"/>
</dbReference>
<feature type="repeat" description="ANK" evidence="3">
    <location>
        <begin position="697"/>
        <end position="725"/>
    </location>
</feature>
<evidence type="ECO:0000313" key="5">
    <source>
        <dbReference type="EMBL" id="KAF6146080.1"/>
    </source>
</evidence>
<dbReference type="FunFam" id="1.25.40.20:FF:000461">
    <property type="entry name" value="Ankyrin repeat domain-containing protein, chloroplastic"/>
    <property type="match status" value="1"/>
</dbReference>
<feature type="compositionally biased region" description="Polar residues" evidence="4">
    <location>
        <begin position="498"/>
        <end position="507"/>
    </location>
</feature>
<dbReference type="InterPro" id="IPR002110">
    <property type="entry name" value="Ankyrin_rpt"/>
</dbReference>
<dbReference type="OrthoDB" id="1577640at2759"/>
<keyword evidence="1" id="KW-0677">Repeat</keyword>
<feature type="region of interest" description="Disordered" evidence="4">
    <location>
        <begin position="329"/>
        <end position="423"/>
    </location>
</feature>
<reference evidence="5 6" key="1">
    <citation type="journal article" date="2020" name="IScience">
        <title>Genome Sequencing of the Endangered Kingdonia uniflora (Circaeasteraceae, Ranunculales) Reveals Potential Mechanisms of Evolutionary Specialization.</title>
        <authorList>
            <person name="Sun Y."/>
            <person name="Deng T."/>
            <person name="Zhang A."/>
            <person name="Moore M.J."/>
            <person name="Landis J.B."/>
            <person name="Lin N."/>
            <person name="Zhang H."/>
            <person name="Zhang X."/>
            <person name="Huang J."/>
            <person name="Zhang X."/>
            <person name="Sun H."/>
            <person name="Wang H."/>
        </authorList>
    </citation>
    <scope>NUCLEOTIDE SEQUENCE [LARGE SCALE GENOMIC DNA]</scope>
    <source>
        <strain evidence="5">TB1705</strain>
        <tissue evidence="5">Leaf</tissue>
    </source>
</reference>
<protein>
    <recommendedName>
        <fullName evidence="7">Ankyrin repeat domain-containing protein</fullName>
    </recommendedName>
</protein>
<name>A0A7J7LU87_9MAGN</name>
<evidence type="ECO:0000256" key="4">
    <source>
        <dbReference type="SAM" id="MobiDB-lite"/>
    </source>
</evidence>
<proteinExistence type="predicted"/>
<feature type="compositionally biased region" description="Polar residues" evidence="4">
    <location>
        <begin position="387"/>
        <end position="417"/>
    </location>
</feature>
<dbReference type="Pfam" id="PF13637">
    <property type="entry name" value="Ank_4"/>
    <property type="match status" value="1"/>
</dbReference>
<feature type="repeat" description="ANK" evidence="3">
    <location>
        <begin position="792"/>
        <end position="824"/>
    </location>
</feature>
<feature type="compositionally biased region" description="Low complexity" evidence="4">
    <location>
        <begin position="45"/>
        <end position="68"/>
    </location>
</feature>
<dbReference type="SMART" id="SM00248">
    <property type="entry name" value="ANK"/>
    <property type="match status" value="5"/>
</dbReference>
<sequence length="860" mass="96003">MKSSSTSFLKPQTQLFSILHYSPLTLSPPSFPSSNQTQTQRKPISLSLSVSLNSFSPSNQRSQPQPQNHSYPQHSEDPEEEEHVVGDCVVFEDGIFEDPFLQNDFESNGNNPIKKKSKASMEFEPENLVPDKWKEVQAEINITKKEKKIIAQQIEFGSRLEKKNRMVPPMNTKEYLSYKEFKLAHLKPVVLDNPTFSSKNDNEDEDEEGEDEEGRGELGCSSSGRVVPRNPRLAVYRGTLDGISEFFNSGDYEPGENAGAKSEERNHDPRMQKFLNSGINFLLNLAKIEAGVKVFDEDNDWLYEEADSRQGVHPIKRSHDDHQVWSAVLESGGRETPTNFSLKRPESHKENGRESSADPSRSENAACDLTKPKPKSSNPSPIPRIRVQTQEDPTKPKSSSLRPTTTTTIGLQSTSTKGADEERMSLSLATPPHRTSAPTMALLSTTTTNLPTSPTSSTMIRVATTTTATPTTTSTLTVPTTAPIGTAGTWDLTVPPKTMTQSPTAFQTAERRSATPTPMVLTNKEGKSVVVGLLPHEKPELDMPEEMRRSPIVNVKLLSPYHCETIPPMTLPPLPGVPKGGDRVDEVLERDVSHTTRRGRYVMFKRERIRGRILLSGEELIDRRLATIVMVTTHVTHRPGDFILTVVKFDPRNLHQTSCYFVFKQVGPRKLFTKEEKVLLNKRIPNLPDATSGKWLPLHTLAASGEFYLVDALLKHNVDINAADKDGLTALHKAILCKKQAVANYLLRESANPLVRDKEGATLMHYAVQIASLPTIKILLLYNVEINLADDDGWTPLHLAVQTRRTDVVRLLLIKGADKTLRNKDGLTPLDMCLYSGRDTKTYELIKILKHLPKIQHPPL</sequence>
<accession>A0A7J7LU87</accession>
<feature type="compositionally biased region" description="Basic and acidic residues" evidence="4">
    <location>
        <begin position="343"/>
        <end position="356"/>
    </location>
</feature>
<feature type="region of interest" description="Disordered" evidence="4">
    <location>
        <begin position="248"/>
        <end position="267"/>
    </location>
</feature>
<feature type="region of interest" description="Disordered" evidence="4">
    <location>
        <begin position="487"/>
        <end position="515"/>
    </location>
</feature>
<keyword evidence="6" id="KW-1185">Reference proteome</keyword>
<dbReference type="PROSITE" id="PS50088">
    <property type="entry name" value="ANK_REPEAT"/>
    <property type="match status" value="4"/>
</dbReference>
<dbReference type="AlphaFoldDB" id="A0A7J7LU87"/>
<dbReference type="Proteomes" id="UP000541444">
    <property type="component" value="Unassembled WGS sequence"/>
</dbReference>
<dbReference type="PANTHER" id="PTHR24203:SF86">
    <property type="entry name" value="PROTEASOME 26S SUBUNIT, NON-ATPASE 10"/>
    <property type="match status" value="1"/>
</dbReference>
<evidence type="ECO:0000313" key="6">
    <source>
        <dbReference type="Proteomes" id="UP000541444"/>
    </source>
</evidence>
<gene>
    <name evidence="5" type="ORF">GIB67_033439</name>
</gene>
<dbReference type="PROSITE" id="PS50297">
    <property type="entry name" value="ANK_REP_REGION"/>
    <property type="match status" value="2"/>
</dbReference>
<dbReference type="SUPFAM" id="SSF48403">
    <property type="entry name" value="Ankyrin repeat"/>
    <property type="match status" value="1"/>
</dbReference>
<keyword evidence="2 3" id="KW-0040">ANK repeat</keyword>
<dbReference type="Gene3D" id="1.25.40.20">
    <property type="entry name" value="Ankyrin repeat-containing domain"/>
    <property type="match status" value="2"/>
</dbReference>
<evidence type="ECO:0000256" key="3">
    <source>
        <dbReference type="PROSITE-ProRule" id="PRU00023"/>
    </source>
</evidence>